<proteinExistence type="predicted"/>
<feature type="transmembrane region" description="Helical" evidence="6">
    <location>
        <begin position="475"/>
        <end position="496"/>
    </location>
</feature>
<evidence type="ECO:0000256" key="3">
    <source>
        <dbReference type="ARBA" id="ARBA00022692"/>
    </source>
</evidence>
<dbReference type="InterPro" id="IPR025405">
    <property type="entry name" value="DUF4131"/>
</dbReference>
<dbReference type="EMBL" id="PFCN01000016">
    <property type="protein sequence ID" value="PIR70488.1"/>
    <property type="molecule type" value="Genomic_DNA"/>
</dbReference>
<comment type="subcellular location">
    <subcellularLocation>
        <location evidence="1">Cell membrane</location>
        <topology evidence="1">Multi-pass membrane protein</topology>
    </subcellularLocation>
</comment>
<dbReference type="AlphaFoldDB" id="A0A2H0TFZ9"/>
<comment type="caution">
    <text evidence="9">The sequence shown here is derived from an EMBL/GenBank/DDBJ whole genome shotgun (WGS) entry which is preliminary data.</text>
</comment>
<evidence type="ECO:0000256" key="5">
    <source>
        <dbReference type="ARBA" id="ARBA00023136"/>
    </source>
</evidence>
<feature type="transmembrane region" description="Helical" evidence="6">
    <location>
        <begin position="386"/>
        <end position="402"/>
    </location>
</feature>
<evidence type="ECO:0000259" key="7">
    <source>
        <dbReference type="Pfam" id="PF03772"/>
    </source>
</evidence>
<feature type="transmembrane region" description="Helical" evidence="6">
    <location>
        <begin position="30"/>
        <end position="47"/>
    </location>
</feature>
<dbReference type="Proteomes" id="UP000229383">
    <property type="component" value="Unassembled WGS sequence"/>
</dbReference>
<keyword evidence="3 6" id="KW-0812">Transmembrane</keyword>
<keyword evidence="4 6" id="KW-1133">Transmembrane helix</keyword>
<dbReference type="NCBIfam" id="TIGR00360">
    <property type="entry name" value="ComEC_N-term"/>
    <property type="match status" value="1"/>
</dbReference>
<protein>
    <recommendedName>
        <fullName evidence="11">ComEC/Rec2-related protein domain-containing protein</fullName>
    </recommendedName>
</protein>
<accession>A0A2H0TFZ9</accession>
<feature type="domain" description="DUF4131" evidence="8">
    <location>
        <begin position="28"/>
        <end position="189"/>
    </location>
</feature>
<feature type="domain" description="ComEC/Rec2-related protein" evidence="7">
    <location>
        <begin position="232"/>
        <end position="498"/>
    </location>
</feature>
<evidence type="ECO:0000256" key="6">
    <source>
        <dbReference type="SAM" id="Phobius"/>
    </source>
</evidence>
<dbReference type="PANTHER" id="PTHR30619">
    <property type="entry name" value="DNA INTERNALIZATION/COMPETENCE PROTEIN COMEC/REC2"/>
    <property type="match status" value="1"/>
</dbReference>
<evidence type="ECO:0000259" key="8">
    <source>
        <dbReference type="Pfam" id="PF13567"/>
    </source>
</evidence>
<name>A0A2H0TFZ9_9BACT</name>
<feature type="transmembrane region" description="Helical" evidence="6">
    <location>
        <begin position="281"/>
        <end position="306"/>
    </location>
</feature>
<keyword evidence="2" id="KW-1003">Cell membrane</keyword>
<dbReference type="Pfam" id="PF03772">
    <property type="entry name" value="Competence"/>
    <property type="match status" value="1"/>
</dbReference>
<evidence type="ECO:0000313" key="9">
    <source>
        <dbReference type="EMBL" id="PIR70488.1"/>
    </source>
</evidence>
<evidence type="ECO:0000256" key="1">
    <source>
        <dbReference type="ARBA" id="ARBA00004651"/>
    </source>
</evidence>
<evidence type="ECO:0008006" key="11">
    <source>
        <dbReference type="Google" id="ProtNLM"/>
    </source>
</evidence>
<dbReference type="InterPro" id="IPR052159">
    <property type="entry name" value="Competence_DNA_uptake"/>
</dbReference>
<dbReference type="InterPro" id="IPR004477">
    <property type="entry name" value="ComEC_N"/>
</dbReference>
<dbReference type="PANTHER" id="PTHR30619:SF7">
    <property type="entry name" value="BETA-LACTAMASE DOMAIN PROTEIN"/>
    <property type="match status" value="1"/>
</dbReference>
<feature type="transmembrane region" description="Helical" evidence="6">
    <location>
        <begin position="253"/>
        <end position="275"/>
    </location>
</feature>
<dbReference type="Pfam" id="PF13567">
    <property type="entry name" value="DUF4131"/>
    <property type="match status" value="1"/>
</dbReference>
<organism evidence="9 10">
    <name type="scientific">Candidatus Niyogibacteria bacterium CG10_big_fil_rev_8_21_14_0_10_42_19</name>
    <dbReference type="NCBI Taxonomy" id="1974725"/>
    <lineage>
        <taxon>Bacteria</taxon>
        <taxon>Candidatus Niyogiibacteriota</taxon>
    </lineage>
</organism>
<feature type="transmembrane region" description="Helical" evidence="6">
    <location>
        <begin position="313"/>
        <end position="339"/>
    </location>
</feature>
<evidence type="ECO:0000313" key="10">
    <source>
        <dbReference type="Proteomes" id="UP000229383"/>
    </source>
</evidence>
<sequence length="506" mass="56286">MNNERILILIFSGFGAGIAIRSFVNIGLPVVLFILVLAVFSFVFWFVRKNIIFISFFIFLSALSIGILRYQFKDMQNISSELKPYADSEVVVRGIVVDEPDERQNSTKLLLKAEEVFNWSEKKWISVPGDLILVNAPRYPEYKYGDKLKIEGRLKEPEAFPSTNPGQEGRVFDYPAYLAKDGIFLEIFYPDLEKEGEGGSSVKRSLFYLKNKYLESVSGVLPEPHASFLSGLTLGAKRSMPAELLDDFRKVGVIHIVVLSGYNVTIIAKAVASVFRSFLPWGASIFLGMSGIIAFAIIAGASATVVRASIMALLIYFAQATGQIYRVSIALFTAGFFMLLHNPKLLRFDASFQLSFVATLGLIYLAPKLEGLLNFIPVKFKNVREVLLATLSAQIAVTPIILHSMGTFSLSALPVNALILITVPFAMLFGFLSGVLGLVSQIMAFPFAWLAYVILSYDLKVVEVFSNLPFSELNISYFPFIAVVVVYAFLGWFVFFKQKNKWPGGN</sequence>
<feature type="transmembrane region" description="Helical" evidence="6">
    <location>
        <begin position="53"/>
        <end position="72"/>
    </location>
</feature>
<dbReference type="GO" id="GO:0005886">
    <property type="term" value="C:plasma membrane"/>
    <property type="evidence" value="ECO:0007669"/>
    <property type="project" value="UniProtKB-SubCell"/>
</dbReference>
<feature type="transmembrane region" description="Helical" evidence="6">
    <location>
        <begin position="408"/>
        <end position="428"/>
    </location>
</feature>
<reference evidence="10" key="1">
    <citation type="submission" date="2017-09" db="EMBL/GenBank/DDBJ databases">
        <title>Depth-based differentiation of microbial function through sediment-hosted aquifers and enrichment of novel symbionts in the deep terrestrial subsurface.</title>
        <authorList>
            <person name="Probst A.J."/>
            <person name="Ladd B."/>
            <person name="Jarett J.K."/>
            <person name="Geller-Mcgrath D.E."/>
            <person name="Sieber C.M.K."/>
            <person name="Emerson J.B."/>
            <person name="Anantharaman K."/>
            <person name="Thomas B.C."/>
            <person name="Malmstrom R."/>
            <person name="Stieglmeier M."/>
            <person name="Klingl A."/>
            <person name="Woyke T."/>
            <person name="Ryan C.M."/>
            <person name="Banfield J.F."/>
        </authorList>
    </citation>
    <scope>NUCLEOTIDE SEQUENCE [LARGE SCALE GENOMIC DNA]</scope>
</reference>
<evidence type="ECO:0000256" key="4">
    <source>
        <dbReference type="ARBA" id="ARBA00022989"/>
    </source>
</evidence>
<keyword evidence="5 6" id="KW-0472">Membrane</keyword>
<gene>
    <name evidence="9" type="ORF">COU46_01280</name>
</gene>
<evidence type="ECO:0000256" key="2">
    <source>
        <dbReference type="ARBA" id="ARBA00022475"/>
    </source>
</evidence>